<evidence type="ECO:0000256" key="3">
    <source>
        <dbReference type="ARBA" id="ARBA00022630"/>
    </source>
</evidence>
<dbReference type="InterPro" id="IPR001433">
    <property type="entry name" value="OxRdtase_FAD/NAD-bd"/>
</dbReference>
<dbReference type="RefSeq" id="WP_150608239.1">
    <property type="nucleotide sequence ID" value="NZ_CABPRY010000003.1"/>
</dbReference>
<dbReference type="InterPro" id="IPR050415">
    <property type="entry name" value="MRET"/>
</dbReference>
<dbReference type="InterPro" id="IPR017927">
    <property type="entry name" value="FAD-bd_FR_type"/>
</dbReference>
<evidence type="ECO:0000256" key="9">
    <source>
        <dbReference type="ARBA" id="ARBA00023002"/>
    </source>
</evidence>
<evidence type="ECO:0000256" key="11">
    <source>
        <dbReference type="ARBA" id="ARBA00023014"/>
    </source>
</evidence>
<dbReference type="InterPro" id="IPR017938">
    <property type="entry name" value="Riboflavin_synthase-like_b-brl"/>
</dbReference>
<dbReference type="AlphaFoldDB" id="A0A5E4UJZ1"/>
<feature type="transmembrane region" description="Helical" evidence="13">
    <location>
        <begin position="177"/>
        <end position="196"/>
    </location>
</feature>
<comment type="cofactor">
    <cofactor evidence="1">
        <name>FAD</name>
        <dbReference type="ChEBI" id="CHEBI:57692"/>
    </cofactor>
</comment>
<keyword evidence="4 13" id="KW-0812">Transmembrane</keyword>
<evidence type="ECO:0000259" key="14">
    <source>
        <dbReference type="PROSITE" id="PS51384"/>
    </source>
</evidence>
<feature type="domain" description="FAD-binding FR-type" evidence="14">
    <location>
        <begin position="197"/>
        <end position="302"/>
    </location>
</feature>
<reference evidence="15 16" key="1">
    <citation type="submission" date="2019-08" db="EMBL/GenBank/DDBJ databases">
        <authorList>
            <person name="Peeters C."/>
        </authorList>
    </citation>
    <scope>NUCLEOTIDE SEQUENCE [LARGE SCALE GENOMIC DNA]</scope>
    <source>
        <strain evidence="15 16">LMG 31107</strain>
    </source>
</reference>
<keyword evidence="12 13" id="KW-0472">Membrane</keyword>
<feature type="transmembrane region" description="Helical" evidence="13">
    <location>
        <begin position="37"/>
        <end position="61"/>
    </location>
</feature>
<dbReference type="Gene3D" id="2.40.30.10">
    <property type="entry name" value="Translation factors"/>
    <property type="match status" value="1"/>
</dbReference>
<feature type="transmembrane region" description="Helical" evidence="13">
    <location>
        <begin position="85"/>
        <end position="104"/>
    </location>
</feature>
<evidence type="ECO:0000256" key="5">
    <source>
        <dbReference type="ARBA" id="ARBA00022714"/>
    </source>
</evidence>
<feature type="transmembrane region" description="Helical" evidence="13">
    <location>
        <begin position="124"/>
        <end position="141"/>
    </location>
</feature>
<keyword evidence="5" id="KW-0001">2Fe-2S</keyword>
<dbReference type="InterPro" id="IPR013130">
    <property type="entry name" value="Fe3_Rdtase_TM_dom"/>
</dbReference>
<organism evidence="15 16">
    <name type="scientific">Pandoraea cepalis</name>
    <dbReference type="NCBI Taxonomy" id="2508294"/>
    <lineage>
        <taxon>Bacteria</taxon>
        <taxon>Pseudomonadati</taxon>
        <taxon>Pseudomonadota</taxon>
        <taxon>Betaproteobacteria</taxon>
        <taxon>Burkholderiales</taxon>
        <taxon>Burkholderiaceae</taxon>
        <taxon>Pandoraea</taxon>
    </lineage>
</organism>
<dbReference type="Gene3D" id="3.40.50.80">
    <property type="entry name" value="Nucleotide-binding domain of ferredoxin-NADP reductase (FNR) module"/>
    <property type="match status" value="1"/>
</dbReference>
<evidence type="ECO:0000256" key="8">
    <source>
        <dbReference type="ARBA" id="ARBA00022989"/>
    </source>
</evidence>
<dbReference type="EMBL" id="CABPRY010000003">
    <property type="protein sequence ID" value="VVE00308.1"/>
    <property type="molecule type" value="Genomic_DNA"/>
</dbReference>
<dbReference type="PANTHER" id="PTHR47354">
    <property type="entry name" value="NADH OXIDOREDUCTASE HCR"/>
    <property type="match status" value="1"/>
</dbReference>
<dbReference type="Pfam" id="PF00175">
    <property type="entry name" value="NAD_binding_1"/>
    <property type="match status" value="1"/>
</dbReference>
<dbReference type="GO" id="GO:0016020">
    <property type="term" value="C:membrane"/>
    <property type="evidence" value="ECO:0007669"/>
    <property type="project" value="UniProtKB-SubCell"/>
</dbReference>
<evidence type="ECO:0000256" key="7">
    <source>
        <dbReference type="ARBA" id="ARBA00022827"/>
    </source>
</evidence>
<keyword evidence="11" id="KW-0411">Iron-sulfur</keyword>
<dbReference type="InterPro" id="IPR039261">
    <property type="entry name" value="FNR_nucleotide-bd"/>
</dbReference>
<dbReference type="PANTHER" id="PTHR47354:SF8">
    <property type="entry name" value="1,2-PHENYLACETYL-COA EPOXIDASE, SUBUNIT E"/>
    <property type="match status" value="1"/>
</dbReference>
<keyword evidence="7" id="KW-0274">FAD</keyword>
<dbReference type="PROSITE" id="PS51384">
    <property type="entry name" value="FAD_FR"/>
    <property type="match status" value="1"/>
</dbReference>
<keyword evidence="9 15" id="KW-0560">Oxidoreductase</keyword>
<comment type="subcellular location">
    <subcellularLocation>
        <location evidence="2">Membrane</location>
        <topology evidence="2">Multi-pass membrane protein</topology>
    </subcellularLocation>
</comment>
<feature type="transmembrane region" description="Helical" evidence="13">
    <location>
        <begin position="12"/>
        <end position="31"/>
    </location>
</feature>
<evidence type="ECO:0000313" key="15">
    <source>
        <dbReference type="EMBL" id="VVE00308.1"/>
    </source>
</evidence>
<evidence type="ECO:0000256" key="1">
    <source>
        <dbReference type="ARBA" id="ARBA00001974"/>
    </source>
</evidence>
<dbReference type="GO" id="GO:0050660">
    <property type="term" value="F:flavin adenine dinucleotide binding"/>
    <property type="evidence" value="ECO:0007669"/>
    <property type="project" value="TreeGrafter"/>
</dbReference>
<feature type="transmembrane region" description="Helical" evidence="13">
    <location>
        <begin position="153"/>
        <end position="171"/>
    </location>
</feature>
<evidence type="ECO:0000256" key="10">
    <source>
        <dbReference type="ARBA" id="ARBA00023004"/>
    </source>
</evidence>
<evidence type="ECO:0000313" key="16">
    <source>
        <dbReference type="Proteomes" id="UP000396788"/>
    </source>
</evidence>
<keyword evidence="10" id="KW-0408">Iron</keyword>
<sequence length="424" mass="45780">MSTWNWHTGAGGLVAPAFLVVLSLAGVAWTFPTHLPHWRAVSIMAGWAGTGLLVGSLALMVREPRWSRMLGGLDTMYRWHHRSGVIGYVLLLCHPLALGVAGLTTSFRSAWRAIAPWYGSWPEWLGWVGLLLLMAGLASTFNQHLGYRRWRALHYLAALGIVSGLSHIVAMRGEVGGFLAFIGLAAIALAWRLLAIDRGLSAHLFRVTRVASKAADTIEATLAPCGGAFRVEPGQFVLAAFGDGPTYRGCEEFHPFSVSGIGPGGELSVGVKALGPCTKRIQTLTPGALVRLQGPFGHLLADNADKPQLWIAGGVGITPFMAAIRRGKLPRTTTLIYLFRHERDAAFLDELKALAHVESGFELIAQASGESLPDVPAVLSKVACLAQRQVQICGPEGLVQAVTVRLHELGLPARSIHYERFDFR</sequence>
<dbReference type="Pfam" id="PF01794">
    <property type="entry name" value="Ferric_reduct"/>
    <property type="match status" value="1"/>
</dbReference>
<evidence type="ECO:0000256" key="6">
    <source>
        <dbReference type="ARBA" id="ARBA00022723"/>
    </source>
</evidence>
<dbReference type="GO" id="GO:0046872">
    <property type="term" value="F:metal ion binding"/>
    <property type="evidence" value="ECO:0007669"/>
    <property type="project" value="UniProtKB-KW"/>
</dbReference>
<keyword evidence="8 13" id="KW-1133">Transmembrane helix</keyword>
<evidence type="ECO:0000256" key="4">
    <source>
        <dbReference type="ARBA" id="ARBA00022692"/>
    </source>
</evidence>
<gene>
    <name evidence="15" type="ORF">PCE31107_02109</name>
</gene>
<dbReference type="Proteomes" id="UP000396788">
    <property type="component" value="Unassembled WGS sequence"/>
</dbReference>
<proteinExistence type="predicted"/>
<evidence type="ECO:0000256" key="2">
    <source>
        <dbReference type="ARBA" id="ARBA00004141"/>
    </source>
</evidence>
<name>A0A5E4UJZ1_9BURK</name>
<dbReference type="GO" id="GO:0051537">
    <property type="term" value="F:2 iron, 2 sulfur cluster binding"/>
    <property type="evidence" value="ECO:0007669"/>
    <property type="project" value="UniProtKB-KW"/>
</dbReference>
<keyword evidence="3" id="KW-0285">Flavoprotein</keyword>
<dbReference type="EC" id="1.-.-.-" evidence="15"/>
<accession>A0A5E4UJZ1</accession>
<evidence type="ECO:0000256" key="12">
    <source>
        <dbReference type="ARBA" id="ARBA00023136"/>
    </source>
</evidence>
<keyword evidence="6" id="KW-0479">Metal-binding</keyword>
<protein>
    <submittedName>
        <fullName evidence="15">NADPH oxidoreductase</fullName>
        <ecNumber evidence="15">1.-.-.-</ecNumber>
    </submittedName>
</protein>
<evidence type="ECO:0000256" key="13">
    <source>
        <dbReference type="SAM" id="Phobius"/>
    </source>
</evidence>
<dbReference type="SUPFAM" id="SSF52343">
    <property type="entry name" value="Ferredoxin reductase-like, C-terminal NADP-linked domain"/>
    <property type="match status" value="1"/>
</dbReference>
<dbReference type="GO" id="GO:0016491">
    <property type="term" value="F:oxidoreductase activity"/>
    <property type="evidence" value="ECO:0007669"/>
    <property type="project" value="UniProtKB-KW"/>
</dbReference>
<dbReference type="SUPFAM" id="SSF63380">
    <property type="entry name" value="Riboflavin synthase domain-like"/>
    <property type="match status" value="1"/>
</dbReference>